<dbReference type="Proteomes" id="UP001055247">
    <property type="component" value="Unassembled WGS sequence"/>
</dbReference>
<dbReference type="RefSeq" id="WP_066918243.1">
    <property type="nucleotide sequence ID" value="NZ_BPQO01000057.1"/>
</dbReference>
<keyword evidence="2" id="KW-1185">Reference proteome</keyword>
<dbReference type="EMBL" id="BPQO01000057">
    <property type="protein sequence ID" value="GJD92712.1"/>
    <property type="molecule type" value="Genomic_DNA"/>
</dbReference>
<dbReference type="AlphaFoldDB" id="A0AAV4ZX79"/>
<organism evidence="1 2">
    <name type="scientific">Methylobacterium hispanicum</name>
    <dbReference type="NCBI Taxonomy" id="270350"/>
    <lineage>
        <taxon>Bacteria</taxon>
        <taxon>Pseudomonadati</taxon>
        <taxon>Pseudomonadota</taxon>
        <taxon>Alphaproteobacteria</taxon>
        <taxon>Hyphomicrobiales</taxon>
        <taxon>Methylobacteriaceae</taxon>
        <taxon>Methylobacterium</taxon>
    </lineage>
</organism>
<reference evidence="1" key="1">
    <citation type="journal article" date="2016" name="Front. Microbiol.">
        <title>Genome Sequence of the Piezophilic, Mesophilic Sulfate-Reducing Bacterium Desulfovibrio indicus J2T.</title>
        <authorList>
            <person name="Cao J."/>
            <person name="Maignien L."/>
            <person name="Shao Z."/>
            <person name="Alain K."/>
            <person name="Jebbar M."/>
        </authorList>
    </citation>
    <scope>NUCLEOTIDE SEQUENCE</scope>
    <source>
        <strain evidence="1">DSM 16372</strain>
    </source>
</reference>
<sequence length="242" mass="26041">MSEIHLPVPIPHGQDEADVDLILKLREAAAERTADEPDTKIPDDVAADLEPHAAAINGHLVGLRRHTVAIGLELLAVKKKLRDHPKPAFGAWLKRHFGWDARTAQRYMKVAAFCQQHPEAIGLPASAVCLLASSGTPTEVLAAVLGQLGNGERLKLAKIEARIDAAKTPDPIMATAMKQDAPSGAARAVVPVAAQGAAELILSQMREHRRVLRERLLLIDGEELKRTLLDQLADGGEHEASA</sequence>
<protein>
    <recommendedName>
        <fullName evidence="3">DUF3102 domain-containing protein</fullName>
    </recommendedName>
</protein>
<evidence type="ECO:0008006" key="3">
    <source>
        <dbReference type="Google" id="ProtNLM"/>
    </source>
</evidence>
<evidence type="ECO:0000313" key="1">
    <source>
        <dbReference type="EMBL" id="GJD92712.1"/>
    </source>
</evidence>
<comment type="caution">
    <text evidence="1">The sequence shown here is derived from an EMBL/GenBank/DDBJ whole genome shotgun (WGS) entry which is preliminary data.</text>
</comment>
<proteinExistence type="predicted"/>
<evidence type="ECO:0000313" key="2">
    <source>
        <dbReference type="Proteomes" id="UP001055247"/>
    </source>
</evidence>
<gene>
    <name evidence="1" type="ORF">BHAOGJBA_6269</name>
</gene>
<name>A0AAV4ZX79_9HYPH</name>
<accession>A0AAV4ZX79</accession>
<reference evidence="1" key="2">
    <citation type="submission" date="2021-08" db="EMBL/GenBank/DDBJ databases">
        <authorList>
            <person name="Tani A."/>
            <person name="Ola A."/>
            <person name="Ogura Y."/>
            <person name="Katsura K."/>
            <person name="Hayashi T."/>
        </authorList>
    </citation>
    <scope>NUCLEOTIDE SEQUENCE</scope>
    <source>
        <strain evidence="1">DSM 16372</strain>
    </source>
</reference>